<accession>A0A0B1SQY3</accession>
<evidence type="ECO:0000256" key="1">
    <source>
        <dbReference type="SAM" id="SignalP"/>
    </source>
</evidence>
<keyword evidence="1" id="KW-0732">Signal</keyword>
<gene>
    <name evidence="2" type="ORF">OESDEN_13949</name>
</gene>
<sequence length="75" mass="8221">MLITALVIGLTIRHLVSCAVNKANSSLVEEESLLINETSKVEEIENFFKKNGSNDEVVLLGDIADDNDFNKTVKA</sequence>
<reference evidence="2 3" key="1">
    <citation type="submission" date="2014-03" db="EMBL/GenBank/DDBJ databases">
        <title>Draft genome of the hookworm Oesophagostomum dentatum.</title>
        <authorList>
            <person name="Mitreva M."/>
        </authorList>
    </citation>
    <scope>NUCLEOTIDE SEQUENCE [LARGE SCALE GENOMIC DNA]</scope>
    <source>
        <strain evidence="2 3">OD-Hann</strain>
    </source>
</reference>
<organism evidence="2 3">
    <name type="scientific">Oesophagostomum dentatum</name>
    <name type="common">Nodular worm</name>
    <dbReference type="NCBI Taxonomy" id="61180"/>
    <lineage>
        <taxon>Eukaryota</taxon>
        <taxon>Metazoa</taxon>
        <taxon>Ecdysozoa</taxon>
        <taxon>Nematoda</taxon>
        <taxon>Chromadorea</taxon>
        <taxon>Rhabditida</taxon>
        <taxon>Rhabditina</taxon>
        <taxon>Rhabditomorpha</taxon>
        <taxon>Strongyloidea</taxon>
        <taxon>Strongylidae</taxon>
        <taxon>Oesophagostomum</taxon>
    </lineage>
</organism>
<feature type="chain" id="PRO_5002081706" description="Calcineurin-like phosphoesterase domain-containing protein" evidence="1">
    <location>
        <begin position="19"/>
        <end position="75"/>
    </location>
</feature>
<dbReference type="AlphaFoldDB" id="A0A0B1SQY3"/>
<proteinExistence type="predicted"/>
<evidence type="ECO:0000313" key="2">
    <source>
        <dbReference type="EMBL" id="KHJ86306.1"/>
    </source>
</evidence>
<protein>
    <recommendedName>
        <fullName evidence="4">Calcineurin-like phosphoesterase domain-containing protein</fullName>
    </recommendedName>
</protein>
<dbReference type="EMBL" id="KN560878">
    <property type="protein sequence ID" value="KHJ86306.1"/>
    <property type="molecule type" value="Genomic_DNA"/>
</dbReference>
<name>A0A0B1SQY3_OESDE</name>
<evidence type="ECO:0000313" key="3">
    <source>
        <dbReference type="Proteomes" id="UP000053660"/>
    </source>
</evidence>
<dbReference type="Proteomes" id="UP000053660">
    <property type="component" value="Unassembled WGS sequence"/>
</dbReference>
<evidence type="ECO:0008006" key="4">
    <source>
        <dbReference type="Google" id="ProtNLM"/>
    </source>
</evidence>
<keyword evidence="3" id="KW-1185">Reference proteome</keyword>
<feature type="signal peptide" evidence="1">
    <location>
        <begin position="1"/>
        <end position="18"/>
    </location>
</feature>